<feature type="region of interest" description="Disordered" evidence="1">
    <location>
        <begin position="30"/>
        <end position="62"/>
    </location>
</feature>
<reference evidence="2" key="1">
    <citation type="journal article" date="2022" name="Plant J.">
        <title>Strategies of tolerance reflected in two North American maple genomes.</title>
        <authorList>
            <person name="McEvoy S.L."/>
            <person name="Sezen U.U."/>
            <person name="Trouern-Trend A."/>
            <person name="McMahon S.M."/>
            <person name="Schaberg P.G."/>
            <person name="Yang J."/>
            <person name="Wegrzyn J.L."/>
            <person name="Swenson N.G."/>
        </authorList>
    </citation>
    <scope>NUCLEOTIDE SEQUENCE</scope>
    <source>
        <strain evidence="2">NS2018</strain>
    </source>
</reference>
<name>A0AA39T6Y5_ACESA</name>
<dbReference type="EMBL" id="JAUESC010000003">
    <property type="protein sequence ID" value="KAK0601949.1"/>
    <property type="molecule type" value="Genomic_DNA"/>
</dbReference>
<comment type="caution">
    <text evidence="2">The sequence shown here is derived from an EMBL/GenBank/DDBJ whole genome shotgun (WGS) entry which is preliminary data.</text>
</comment>
<dbReference type="InterPro" id="IPR043424">
    <property type="entry name" value="BLT-like"/>
</dbReference>
<accession>A0AA39T6Y5</accession>
<dbReference type="Proteomes" id="UP001168877">
    <property type="component" value="Unassembled WGS sequence"/>
</dbReference>
<sequence length="160" mass="18892">MKDMKINVYVTPILLKTSINQILKATSMQLHSHVKQPTRRRTESAPCEEARSPGQRRSRQETPPLKWKVEGFSLVQGMWESRFMSVVVAKHLALNQGILYRAWLICLWHGDGYLCKARARIQELEIDHRSSKKKLEHFLKKVSKERAAWWSREHEKLRVY</sequence>
<evidence type="ECO:0000313" key="3">
    <source>
        <dbReference type="Proteomes" id="UP001168877"/>
    </source>
</evidence>
<dbReference type="PANTHER" id="PTHR31071">
    <property type="entry name" value="GB|AAF24581.1"/>
    <property type="match status" value="1"/>
</dbReference>
<dbReference type="AlphaFoldDB" id="A0AA39T6Y5"/>
<evidence type="ECO:0000313" key="2">
    <source>
        <dbReference type="EMBL" id="KAK0601949.1"/>
    </source>
</evidence>
<evidence type="ECO:0000256" key="1">
    <source>
        <dbReference type="SAM" id="MobiDB-lite"/>
    </source>
</evidence>
<feature type="compositionally biased region" description="Basic and acidic residues" evidence="1">
    <location>
        <begin position="40"/>
        <end position="51"/>
    </location>
</feature>
<organism evidence="2 3">
    <name type="scientific">Acer saccharum</name>
    <name type="common">Sugar maple</name>
    <dbReference type="NCBI Taxonomy" id="4024"/>
    <lineage>
        <taxon>Eukaryota</taxon>
        <taxon>Viridiplantae</taxon>
        <taxon>Streptophyta</taxon>
        <taxon>Embryophyta</taxon>
        <taxon>Tracheophyta</taxon>
        <taxon>Spermatophyta</taxon>
        <taxon>Magnoliopsida</taxon>
        <taxon>eudicotyledons</taxon>
        <taxon>Gunneridae</taxon>
        <taxon>Pentapetalae</taxon>
        <taxon>rosids</taxon>
        <taxon>malvids</taxon>
        <taxon>Sapindales</taxon>
        <taxon>Sapindaceae</taxon>
        <taxon>Hippocastanoideae</taxon>
        <taxon>Acereae</taxon>
        <taxon>Acer</taxon>
    </lineage>
</organism>
<dbReference type="PANTHER" id="PTHR31071:SF2">
    <property type="entry name" value="ACTIN CYTOSKELETON-REGULATORY COMPLEX PAN-LIKE PROTEIN"/>
    <property type="match status" value="1"/>
</dbReference>
<proteinExistence type="predicted"/>
<reference evidence="2" key="2">
    <citation type="submission" date="2023-06" db="EMBL/GenBank/DDBJ databases">
        <authorList>
            <person name="Swenson N.G."/>
            <person name="Wegrzyn J.L."/>
            <person name="Mcevoy S.L."/>
        </authorList>
    </citation>
    <scope>NUCLEOTIDE SEQUENCE</scope>
    <source>
        <strain evidence="2">NS2018</strain>
        <tissue evidence="2">Leaf</tissue>
    </source>
</reference>
<gene>
    <name evidence="2" type="ORF">LWI29_028964</name>
</gene>
<keyword evidence="3" id="KW-1185">Reference proteome</keyword>
<protein>
    <submittedName>
        <fullName evidence="2">Uncharacterized protein</fullName>
    </submittedName>
</protein>